<proteinExistence type="predicted"/>
<name>A0ABW5M360_9BACT</name>
<dbReference type="EMBL" id="JBHULN010000002">
    <property type="protein sequence ID" value="MFD2570112.1"/>
    <property type="molecule type" value="Genomic_DNA"/>
</dbReference>
<evidence type="ECO:0000256" key="1">
    <source>
        <dbReference type="SAM" id="SignalP"/>
    </source>
</evidence>
<keyword evidence="3" id="KW-1185">Reference proteome</keyword>
<evidence type="ECO:0000313" key="3">
    <source>
        <dbReference type="Proteomes" id="UP001597469"/>
    </source>
</evidence>
<keyword evidence="1" id="KW-0732">Signal</keyword>
<dbReference type="RefSeq" id="WP_381520285.1">
    <property type="nucleotide sequence ID" value="NZ_JBHULN010000002.1"/>
</dbReference>
<organism evidence="2 3">
    <name type="scientific">Spirosoma soli</name>
    <dbReference type="NCBI Taxonomy" id="1770529"/>
    <lineage>
        <taxon>Bacteria</taxon>
        <taxon>Pseudomonadati</taxon>
        <taxon>Bacteroidota</taxon>
        <taxon>Cytophagia</taxon>
        <taxon>Cytophagales</taxon>
        <taxon>Cytophagaceae</taxon>
        <taxon>Spirosoma</taxon>
    </lineage>
</organism>
<reference evidence="3" key="1">
    <citation type="journal article" date="2019" name="Int. J. Syst. Evol. Microbiol.">
        <title>The Global Catalogue of Microorganisms (GCM) 10K type strain sequencing project: providing services to taxonomists for standard genome sequencing and annotation.</title>
        <authorList>
            <consortium name="The Broad Institute Genomics Platform"/>
            <consortium name="The Broad Institute Genome Sequencing Center for Infectious Disease"/>
            <person name="Wu L."/>
            <person name="Ma J."/>
        </authorList>
    </citation>
    <scope>NUCLEOTIDE SEQUENCE [LARGE SCALE GENOMIC DNA]</scope>
    <source>
        <strain evidence="3">KCTC 42805</strain>
    </source>
</reference>
<feature type="signal peptide" evidence="1">
    <location>
        <begin position="1"/>
        <end position="20"/>
    </location>
</feature>
<comment type="caution">
    <text evidence="2">The sequence shown here is derived from an EMBL/GenBank/DDBJ whole genome shotgun (WGS) entry which is preliminary data.</text>
</comment>
<protein>
    <recommendedName>
        <fullName evidence="4">DUF3570 domain-containing protein</fullName>
    </recommendedName>
</protein>
<dbReference type="Proteomes" id="UP001597469">
    <property type="component" value="Unassembled WGS sequence"/>
</dbReference>
<accession>A0ABW5M360</accession>
<gene>
    <name evidence="2" type="ORF">ACFSUS_05660</name>
</gene>
<feature type="chain" id="PRO_5045890863" description="DUF3570 domain-containing protein" evidence="1">
    <location>
        <begin position="21"/>
        <end position="364"/>
    </location>
</feature>
<evidence type="ECO:0000313" key="2">
    <source>
        <dbReference type="EMBL" id="MFD2570112.1"/>
    </source>
</evidence>
<sequence>MRTINWVALLLMSMAGNVMAQPSGPRLAEPGAKRKYNGLSHIEVDLGQRNTLLVGFDRYAQVQARQNVDSVLRLFVADYRKVQDTTQSPTRAVHALFRLGEADRGVDLRYTPQTTESFRFSDGEEPAAVKKQQDTLQVVWSITGNQATYYDFSIYLLVNDLSDIERFLKAGGVNANLRKALESVQQYKGHDLTSPRMSFDMIQQDNKEARFLSPGLAKSPFISFQPGVGVGLIRNQWVPSLNFEVQFVPTQLHNVGYSVSYLSNFFFSQSNLNDRLQTFRNDFLNVGVAFYYFNKDGQTSAFSRQIFSFYVGIPVHRSGFYFDRDAVRLSGTAYQKGLFKVQPELYMNGFFRHVNPGLKLVVGL</sequence>
<evidence type="ECO:0008006" key="4">
    <source>
        <dbReference type="Google" id="ProtNLM"/>
    </source>
</evidence>